<evidence type="ECO:0000256" key="1">
    <source>
        <dbReference type="SAM" id="Phobius"/>
    </source>
</evidence>
<name>A0A1F8EGD4_9BACT</name>
<protein>
    <submittedName>
        <fullName evidence="2">Uncharacterized protein</fullName>
    </submittedName>
</protein>
<keyword evidence="1" id="KW-1133">Transmembrane helix</keyword>
<feature type="transmembrane region" description="Helical" evidence="1">
    <location>
        <begin position="6"/>
        <end position="28"/>
    </location>
</feature>
<accession>A0A1F8EGD4</accession>
<sequence length="129" mass="14126">MFINPIYLKSVLVSFFLIMVAVGLFRFLSFAPEVSAQVLPTLPFGGRILLVIPCTCSYGHVVILSTPSDASFHFTPTTLLYQFLQTKRIGAWLLGNYIPGTGNQCLIHSGDDCRRVPNLGTMTIVGTSL</sequence>
<keyword evidence="1" id="KW-0812">Transmembrane</keyword>
<evidence type="ECO:0000313" key="2">
    <source>
        <dbReference type="EMBL" id="OGM99095.1"/>
    </source>
</evidence>
<proteinExistence type="predicted"/>
<dbReference type="AlphaFoldDB" id="A0A1F8EGD4"/>
<evidence type="ECO:0000313" key="3">
    <source>
        <dbReference type="Proteomes" id="UP000176893"/>
    </source>
</evidence>
<dbReference type="EMBL" id="MGJB01000005">
    <property type="protein sequence ID" value="OGM99095.1"/>
    <property type="molecule type" value="Genomic_DNA"/>
</dbReference>
<organism evidence="2 3">
    <name type="scientific">Candidatus Yanofskybacteria bacterium RIFCSPHIGHO2_01_FULL_41_26</name>
    <dbReference type="NCBI Taxonomy" id="1802661"/>
    <lineage>
        <taxon>Bacteria</taxon>
        <taxon>Candidatus Yanofskyibacteriota</taxon>
    </lineage>
</organism>
<dbReference type="STRING" id="1802661.A2649_00315"/>
<keyword evidence="1" id="KW-0472">Membrane</keyword>
<comment type="caution">
    <text evidence="2">The sequence shown here is derived from an EMBL/GenBank/DDBJ whole genome shotgun (WGS) entry which is preliminary data.</text>
</comment>
<gene>
    <name evidence="2" type="ORF">A2649_00315</name>
</gene>
<reference evidence="2 3" key="1">
    <citation type="journal article" date="2016" name="Nat. Commun.">
        <title>Thousands of microbial genomes shed light on interconnected biogeochemical processes in an aquifer system.</title>
        <authorList>
            <person name="Anantharaman K."/>
            <person name="Brown C.T."/>
            <person name="Hug L.A."/>
            <person name="Sharon I."/>
            <person name="Castelle C.J."/>
            <person name="Probst A.J."/>
            <person name="Thomas B.C."/>
            <person name="Singh A."/>
            <person name="Wilkins M.J."/>
            <person name="Karaoz U."/>
            <person name="Brodie E.L."/>
            <person name="Williams K.H."/>
            <person name="Hubbard S.S."/>
            <person name="Banfield J.F."/>
        </authorList>
    </citation>
    <scope>NUCLEOTIDE SEQUENCE [LARGE SCALE GENOMIC DNA]</scope>
</reference>
<dbReference type="Proteomes" id="UP000176893">
    <property type="component" value="Unassembled WGS sequence"/>
</dbReference>